<protein>
    <submittedName>
        <fullName evidence="1">DUF4245 domain-containing protein</fullName>
    </submittedName>
</protein>
<dbReference type="Proteomes" id="UP001501218">
    <property type="component" value="Unassembled WGS sequence"/>
</dbReference>
<organism evidence="1 2">
    <name type="scientific">Saccharopolyspora halophila</name>
    <dbReference type="NCBI Taxonomy" id="405551"/>
    <lineage>
        <taxon>Bacteria</taxon>
        <taxon>Bacillati</taxon>
        <taxon>Actinomycetota</taxon>
        <taxon>Actinomycetes</taxon>
        <taxon>Pseudonocardiales</taxon>
        <taxon>Pseudonocardiaceae</taxon>
        <taxon>Saccharopolyspora</taxon>
    </lineage>
</organism>
<evidence type="ECO:0000313" key="1">
    <source>
        <dbReference type="EMBL" id="GAA2331932.1"/>
    </source>
</evidence>
<evidence type="ECO:0000313" key="2">
    <source>
        <dbReference type="Proteomes" id="UP001501218"/>
    </source>
</evidence>
<comment type="caution">
    <text evidence="1">The sequence shown here is derived from an EMBL/GenBank/DDBJ whole genome shotgun (WGS) entry which is preliminary data.</text>
</comment>
<dbReference type="Pfam" id="PF14030">
    <property type="entry name" value="DUF4245"/>
    <property type="match status" value="1"/>
</dbReference>
<gene>
    <name evidence="1" type="ORF">GCM10009854_03910</name>
</gene>
<proteinExistence type="predicted"/>
<keyword evidence="2" id="KW-1185">Reference proteome</keyword>
<dbReference type="EMBL" id="BAAARA010000001">
    <property type="protein sequence ID" value="GAA2331932.1"/>
    <property type="molecule type" value="Genomic_DNA"/>
</dbReference>
<sequence length="174" mass="18496">MIFAILPLVLVAFGFAGFAGMCSFNPGGPSVDSGAVPTVDVSGELRSDAATTDFPVVEPELPPSWRANSANTTTLPSHQRVVKVGWLTGEGNYLRLAQSNGAEEELVAAETRHAPQAEGVVRAGGANWVDYRGMRDEQAWVTDRNGVRLLITGNASEEEFRTLAEAALAAEPVR</sequence>
<name>A0ABN3FJX9_9PSEU</name>
<accession>A0ABN3FJX9</accession>
<dbReference type="InterPro" id="IPR025339">
    <property type="entry name" value="DUF4245"/>
</dbReference>
<reference evidence="1 2" key="1">
    <citation type="journal article" date="2019" name="Int. J. Syst. Evol. Microbiol.">
        <title>The Global Catalogue of Microorganisms (GCM) 10K type strain sequencing project: providing services to taxonomists for standard genome sequencing and annotation.</title>
        <authorList>
            <consortium name="The Broad Institute Genomics Platform"/>
            <consortium name="The Broad Institute Genome Sequencing Center for Infectious Disease"/>
            <person name="Wu L."/>
            <person name="Ma J."/>
        </authorList>
    </citation>
    <scope>NUCLEOTIDE SEQUENCE [LARGE SCALE GENOMIC DNA]</scope>
    <source>
        <strain evidence="1 2">JCM 16221</strain>
    </source>
</reference>